<evidence type="ECO:0008006" key="2">
    <source>
        <dbReference type="Google" id="ProtNLM"/>
    </source>
</evidence>
<dbReference type="SUPFAM" id="SSF54862">
    <property type="entry name" value="4Fe-4S ferredoxins"/>
    <property type="match status" value="1"/>
</dbReference>
<gene>
    <name evidence="1" type="ORF">METZ01_LOCUS255950</name>
</gene>
<evidence type="ECO:0000313" key="1">
    <source>
        <dbReference type="EMBL" id="SVC03096.1"/>
    </source>
</evidence>
<protein>
    <recommendedName>
        <fullName evidence="2">4Fe-4S ferredoxin-type domain-containing protein</fullName>
    </recommendedName>
</protein>
<name>A0A382ITZ4_9ZZZZ</name>
<accession>A0A382ITZ4</accession>
<dbReference type="AlphaFoldDB" id="A0A382ITZ4"/>
<dbReference type="Gene3D" id="3.30.70.20">
    <property type="match status" value="1"/>
</dbReference>
<organism evidence="1">
    <name type="scientific">marine metagenome</name>
    <dbReference type="NCBI Taxonomy" id="408172"/>
    <lineage>
        <taxon>unclassified sequences</taxon>
        <taxon>metagenomes</taxon>
        <taxon>ecological metagenomes</taxon>
    </lineage>
</organism>
<reference evidence="1" key="1">
    <citation type="submission" date="2018-05" db="EMBL/GenBank/DDBJ databases">
        <authorList>
            <person name="Lanie J.A."/>
            <person name="Ng W.-L."/>
            <person name="Kazmierczak K.M."/>
            <person name="Andrzejewski T.M."/>
            <person name="Davidsen T.M."/>
            <person name="Wayne K.J."/>
            <person name="Tettelin H."/>
            <person name="Glass J.I."/>
            <person name="Rusch D."/>
            <person name="Podicherti R."/>
            <person name="Tsui H.-C.T."/>
            <person name="Winkler M.E."/>
        </authorList>
    </citation>
    <scope>NUCLEOTIDE SEQUENCE</scope>
</reference>
<dbReference type="EMBL" id="UINC01069597">
    <property type="protein sequence ID" value="SVC03096.1"/>
    <property type="molecule type" value="Genomic_DNA"/>
</dbReference>
<proteinExistence type="predicted"/>
<sequence>MALVINYNRCIKTGECYRVYPELFSTRNDGFPDVLDAEPQDEDYEDALDAVRSCPGYAVRLEDEA</sequence>
<dbReference type="Pfam" id="PF13459">
    <property type="entry name" value="Fer4_15"/>
    <property type="match status" value="1"/>
</dbReference>